<feature type="transmembrane region" description="Helical" evidence="1">
    <location>
        <begin position="35"/>
        <end position="55"/>
    </location>
</feature>
<keyword evidence="1" id="KW-1133">Transmembrane helix</keyword>
<evidence type="ECO:0000313" key="3">
    <source>
        <dbReference type="Proteomes" id="UP000323164"/>
    </source>
</evidence>
<keyword evidence="1" id="KW-0472">Membrane</keyword>
<dbReference type="EMBL" id="VTRV01000225">
    <property type="protein sequence ID" value="TZF81996.1"/>
    <property type="molecule type" value="Genomic_DNA"/>
</dbReference>
<gene>
    <name evidence="2" type="ORF">FW784_13455</name>
</gene>
<dbReference type="AlphaFoldDB" id="A0A5D8YI76"/>
<sequence length="137" mass="14115">MNAAISHPKLFGAAIVAVGLFTAGMITLYPEGLNAPAWVAYLAASAFVVAGSAQLASAFNRPHLAEILALAIVGLMLVVELWVAFGSGERNCAVKVAGAAGLAPESACRSAFAVGAVLVGAMLLIGLRHWWKRRSKA</sequence>
<dbReference type="OrthoDB" id="9839014at2"/>
<accession>A0A5D8YI76</accession>
<protein>
    <recommendedName>
        <fullName evidence="4">Transmembrane protein</fullName>
    </recommendedName>
</protein>
<proteinExistence type="predicted"/>
<dbReference type="RefSeq" id="WP_149353837.1">
    <property type="nucleotide sequence ID" value="NZ_VTRV01000225.1"/>
</dbReference>
<reference evidence="2 3" key="1">
    <citation type="submission" date="2019-08" db="EMBL/GenBank/DDBJ databases">
        <title>Draft genome sequence of Lysobacter sp. UKS-15.</title>
        <authorList>
            <person name="Im W.-T."/>
        </authorList>
    </citation>
    <scope>NUCLEOTIDE SEQUENCE [LARGE SCALE GENOMIC DNA]</scope>
    <source>
        <strain evidence="2 3">UKS-15</strain>
    </source>
</reference>
<evidence type="ECO:0008006" key="4">
    <source>
        <dbReference type="Google" id="ProtNLM"/>
    </source>
</evidence>
<feature type="transmembrane region" description="Helical" evidence="1">
    <location>
        <begin position="111"/>
        <end position="131"/>
    </location>
</feature>
<keyword evidence="1" id="KW-0812">Transmembrane</keyword>
<feature type="transmembrane region" description="Helical" evidence="1">
    <location>
        <begin position="67"/>
        <end position="85"/>
    </location>
</feature>
<dbReference type="Proteomes" id="UP000323164">
    <property type="component" value="Unassembled WGS sequence"/>
</dbReference>
<feature type="transmembrane region" description="Helical" evidence="1">
    <location>
        <begin position="10"/>
        <end position="29"/>
    </location>
</feature>
<evidence type="ECO:0000313" key="2">
    <source>
        <dbReference type="EMBL" id="TZF81996.1"/>
    </source>
</evidence>
<keyword evidence="3" id="KW-1185">Reference proteome</keyword>
<comment type="caution">
    <text evidence="2">The sequence shown here is derived from an EMBL/GenBank/DDBJ whole genome shotgun (WGS) entry which is preliminary data.</text>
</comment>
<name>A0A5D8YI76_9GAMM</name>
<evidence type="ECO:0000256" key="1">
    <source>
        <dbReference type="SAM" id="Phobius"/>
    </source>
</evidence>
<organism evidence="2 3">
    <name type="scientific">Cognatilysobacter lacus</name>
    <dbReference type="NCBI Taxonomy" id="1643323"/>
    <lineage>
        <taxon>Bacteria</taxon>
        <taxon>Pseudomonadati</taxon>
        <taxon>Pseudomonadota</taxon>
        <taxon>Gammaproteobacteria</taxon>
        <taxon>Lysobacterales</taxon>
        <taxon>Lysobacteraceae</taxon>
        <taxon>Cognatilysobacter</taxon>
    </lineage>
</organism>